<evidence type="ECO:0000313" key="3">
    <source>
        <dbReference type="EMBL" id="EME47526.1"/>
    </source>
</evidence>
<name>N1PVM4_DOTSN</name>
<accession>N1PVM4</accession>
<gene>
    <name evidence="3" type="ORF">DOTSEDRAFT_69468</name>
</gene>
<evidence type="ECO:0000313" key="4">
    <source>
        <dbReference type="Proteomes" id="UP000016933"/>
    </source>
</evidence>
<dbReference type="AlphaFoldDB" id="N1PVM4"/>
<dbReference type="Proteomes" id="UP000016933">
    <property type="component" value="Unassembled WGS sequence"/>
</dbReference>
<sequence>MASHAAAGDPRVRCNHDPRPLTSKDDDSRKRQASQSPAGVDKPVIKKPNQTGHPLPSIGNHAHQSSTNVSDPRRSNANSPAGSRRNSTSLNTNGIHGTSNGSRHRHGSNGLASASRPLAGSDDSTPQSSTAPVAFMSSGAPQPTSDPSELHASIFNALMGVSDQASELALNKIAFNEADYALRKAQREYSLAEKQFAMFPAIKEQKTTANMTAQKRYDEAHRLLQQAKLEQQTLVGAAASAIASMQPAPGSRTDQGSRAESNEIENLATLSTQAQSKAAVLDSKIASLTKRLDDALANQQDSKALQHTTDQLAALERRVNEAHALAQGAQVPAPQQSPAMTDTGELTELKQRIDELEESQNDQMTLLEKHADNKVTEVSQWVGIEIHNLKANINEANAAQHSNAQTIDGCLSSVDSLRASFEEYVSQGVPGKALADFQQTIDALAAKVNILGSRKQSPPASGMDMALDPSNPLGLVPFKPIFPKAKPTQPSPPKPTMETLKERPALGVNWNDWIESHIGALLHKTDHHEMRLNNTTTDTLYDAIMKVMKERYNKEYPDLVNWAGTVQEIKAVHDMNVGQLRTDVTSLSVRVDVHEGAVLQGQQTLTKIKNEFHVMQQDVMQLQGAQQNALERALNNATS</sequence>
<reference evidence="4" key="1">
    <citation type="journal article" date="2012" name="PLoS Genet.">
        <title>The genomes of the fungal plant pathogens Cladosporium fulvum and Dothistroma septosporum reveal adaptation to different hosts and lifestyles but also signatures of common ancestry.</title>
        <authorList>
            <person name="de Wit P.J.G.M."/>
            <person name="van der Burgt A."/>
            <person name="Oekmen B."/>
            <person name="Stergiopoulos I."/>
            <person name="Abd-Elsalam K.A."/>
            <person name="Aerts A.L."/>
            <person name="Bahkali A.H."/>
            <person name="Beenen H.G."/>
            <person name="Chettri P."/>
            <person name="Cox M.P."/>
            <person name="Datema E."/>
            <person name="de Vries R.P."/>
            <person name="Dhillon B."/>
            <person name="Ganley A.R."/>
            <person name="Griffiths S.A."/>
            <person name="Guo Y."/>
            <person name="Hamelin R.C."/>
            <person name="Henrissat B."/>
            <person name="Kabir M.S."/>
            <person name="Jashni M.K."/>
            <person name="Kema G."/>
            <person name="Klaubauf S."/>
            <person name="Lapidus A."/>
            <person name="Levasseur A."/>
            <person name="Lindquist E."/>
            <person name="Mehrabi R."/>
            <person name="Ohm R.A."/>
            <person name="Owen T.J."/>
            <person name="Salamov A."/>
            <person name="Schwelm A."/>
            <person name="Schijlen E."/>
            <person name="Sun H."/>
            <person name="van den Burg H.A."/>
            <person name="van Ham R.C.H.J."/>
            <person name="Zhang S."/>
            <person name="Goodwin S.B."/>
            <person name="Grigoriev I.V."/>
            <person name="Collemare J."/>
            <person name="Bradshaw R.E."/>
        </authorList>
    </citation>
    <scope>NUCLEOTIDE SEQUENCE [LARGE SCALE GENOMIC DNA]</scope>
    <source>
        <strain evidence="4">NZE10 / CBS 128990</strain>
    </source>
</reference>
<keyword evidence="4" id="KW-1185">Reference proteome</keyword>
<reference evidence="3 4" key="2">
    <citation type="journal article" date="2012" name="PLoS Pathog.">
        <title>Diverse lifestyles and strategies of plant pathogenesis encoded in the genomes of eighteen Dothideomycetes fungi.</title>
        <authorList>
            <person name="Ohm R.A."/>
            <person name="Feau N."/>
            <person name="Henrissat B."/>
            <person name="Schoch C.L."/>
            <person name="Horwitz B.A."/>
            <person name="Barry K.W."/>
            <person name="Condon B.J."/>
            <person name="Copeland A.C."/>
            <person name="Dhillon B."/>
            <person name="Glaser F."/>
            <person name="Hesse C.N."/>
            <person name="Kosti I."/>
            <person name="LaButti K."/>
            <person name="Lindquist E.A."/>
            <person name="Lucas S."/>
            <person name="Salamov A.A."/>
            <person name="Bradshaw R.E."/>
            <person name="Ciuffetti L."/>
            <person name="Hamelin R.C."/>
            <person name="Kema G.H.J."/>
            <person name="Lawrence C."/>
            <person name="Scott J.A."/>
            <person name="Spatafora J.W."/>
            <person name="Turgeon B.G."/>
            <person name="de Wit P.J.G.M."/>
            <person name="Zhong S."/>
            <person name="Goodwin S.B."/>
            <person name="Grigoriev I.V."/>
        </authorList>
    </citation>
    <scope>NUCLEOTIDE SEQUENCE [LARGE SCALE GENOMIC DNA]</scope>
    <source>
        <strain evidence="4">NZE10 / CBS 128990</strain>
    </source>
</reference>
<dbReference type="STRING" id="675120.N1PVM4"/>
<feature type="compositionally biased region" description="Polar residues" evidence="2">
    <location>
        <begin position="122"/>
        <end position="131"/>
    </location>
</feature>
<keyword evidence="1" id="KW-0175">Coiled coil</keyword>
<evidence type="ECO:0000256" key="2">
    <source>
        <dbReference type="SAM" id="MobiDB-lite"/>
    </source>
</evidence>
<protein>
    <submittedName>
        <fullName evidence="3">Uncharacterized protein</fullName>
    </submittedName>
</protein>
<dbReference type="OMA" id="YNKEYPD"/>
<dbReference type="OrthoDB" id="3438382at2759"/>
<feature type="compositionally biased region" description="Basic and acidic residues" evidence="2">
    <location>
        <begin position="10"/>
        <end position="30"/>
    </location>
</feature>
<proteinExistence type="predicted"/>
<feature type="region of interest" description="Disordered" evidence="2">
    <location>
        <begin position="1"/>
        <end position="148"/>
    </location>
</feature>
<dbReference type="HOGENOM" id="CLU_428279_0_0_1"/>
<organism evidence="3 4">
    <name type="scientific">Dothistroma septosporum (strain NZE10 / CBS 128990)</name>
    <name type="common">Red band needle blight fungus</name>
    <name type="synonym">Mycosphaerella pini</name>
    <dbReference type="NCBI Taxonomy" id="675120"/>
    <lineage>
        <taxon>Eukaryota</taxon>
        <taxon>Fungi</taxon>
        <taxon>Dikarya</taxon>
        <taxon>Ascomycota</taxon>
        <taxon>Pezizomycotina</taxon>
        <taxon>Dothideomycetes</taxon>
        <taxon>Dothideomycetidae</taxon>
        <taxon>Mycosphaerellales</taxon>
        <taxon>Mycosphaerellaceae</taxon>
        <taxon>Dothistroma</taxon>
    </lineage>
</organism>
<feature type="compositionally biased region" description="Polar residues" evidence="2">
    <location>
        <begin position="62"/>
        <end position="101"/>
    </location>
</feature>
<dbReference type="EMBL" id="KB446536">
    <property type="protein sequence ID" value="EME47526.1"/>
    <property type="molecule type" value="Genomic_DNA"/>
</dbReference>
<feature type="coiled-coil region" evidence="1">
    <location>
        <begin position="298"/>
        <end position="366"/>
    </location>
</feature>
<evidence type="ECO:0000256" key="1">
    <source>
        <dbReference type="SAM" id="Coils"/>
    </source>
</evidence>